<organism evidence="2 3">
    <name type="scientific">Amycolatopsis oliviviridis</name>
    <dbReference type="NCBI Taxonomy" id="1471590"/>
    <lineage>
        <taxon>Bacteria</taxon>
        <taxon>Bacillati</taxon>
        <taxon>Actinomycetota</taxon>
        <taxon>Actinomycetes</taxon>
        <taxon>Pseudonocardiales</taxon>
        <taxon>Pseudonocardiaceae</taxon>
        <taxon>Amycolatopsis</taxon>
    </lineage>
</organism>
<evidence type="ECO:0000256" key="1">
    <source>
        <dbReference type="SAM" id="Phobius"/>
    </source>
</evidence>
<keyword evidence="3" id="KW-1185">Reference proteome</keyword>
<feature type="transmembrane region" description="Helical" evidence="1">
    <location>
        <begin position="60"/>
        <end position="79"/>
    </location>
</feature>
<evidence type="ECO:0000313" key="3">
    <source>
        <dbReference type="Proteomes" id="UP000635387"/>
    </source>
</evidence>
<accession>A0ABQ3MB96</accession>
<dbReference type="Proteomes" id="UP000635387">
    <property type="component" value="Unassembled WGS sequence"/>
</dbReference>
<feature type="transmembrane region" description="Helical" evidence="1">
    <location>
        <begin position="31"/>
        <end position="53"/>
    </location>
</feature>
<evidence type="ECO:0008006" key="4">
    <source>
        <dbReference type="Google" id="ProtNLM"/>
    </source>
</evidence>
<evidence type="ECO:0000313" key="2">
    <source>
        <dbReference type="EMBL" id="GHH38390.1"/>
    </source>
</evidence>
<proteinExistence type="predicted"/>
<gene>
    <name evidence="2" type="ORF">GCM10017790_84050</name>
</gene>
<protein>
    <recommendedName>
        <fullName evidence="4">Fluoride ion transporter CrcB</fullName>
    </recommendedName>
</protein>
<dbReference type="EMBL" id="BNAY01000018">
    <property type="protein sequence ID" value="GHH38390.1"/>
    <property type="molecule type" value="Genomic_DNA"/>
</dbReference>
<name>A0ABQ3MB96_9PSEU</name>
<feature type="transmembrane region" description="Helical" evidence="1">
    <location>
        <begin position="7"/>
        <end position="25"/>
    </location>
</feature>
<keyword evidence="1" id="KW-0472">Membrane</keyword>
<dbReference type="RefSeq" id="WP_191260015.1">
    <property type="nucleotide sequence ID" value="NZ_BNAY01000018.1"/>
</dbReference>
<keyword evidence="1" id="KW-0812">Transmembrane</keyword>
<sequence length="150" mass="16298">MKAALRIAVVIGLLGSSGVHFYLWTIEGLGFLAPLFLLNAISGPLIAIGLLAWRHRLMTWLAVDFGVATLGSYAIAETVGVFAQRDHFSTFAEYCATGTELVCIICGTLLLILDRGARKNRSDQQPKPEYTLPILLARKTETSDGGERGF</sequence>
<keyword evidence="1" id="KW-1133">Transmembrane helix</keyword>
<comment type="caution">
    <text evidence="2">The sequence shown here is derived from an EMBL/GenBank/DDBJ whole genome shotgun (WGS) entry which is preliminary data.</text>
</comment>
<reference evidence="3" key="1">
    <citation type="journal article" date="2019" name="Int. J. Syst. Evol. Microbiol.">
        <title>The Global Catalogue of Microorganisms (GCM) 10K type strain sequencing project: providing services to taxonomists for standard genome sequencing and annotation.</title>
        <authorList>
            <consortium name="The Broad Institute Genomics Platform"/>
            <consortium name="The Broad Institute Genome Sequencing Center for Infectious Disease"/>
            <person name="Wu L."/>
            <person name="Ma J."/>
        </authorList>
    </citation>
    <scope>NUCLEOTIDE SEQUENCE [LARGE SCALE GENOMIC DNA]</scope>
    <source>
        <strain evidence="3">CGMCC 4.7683</strain>
    </source>
</reference>
<feature type="transmembrane region" description="Helical" evidence="1">
    <location>
        <begin position="91"/>
        <end position="113"/>
    </location>
</feature>